<organism evidence="1 2">
    <name type="scientific">Glossina palpalis gambiensis</name>
    <dbReference type="NCBI Taxonomy" id="67801"/>
    <lineage>
        <taxon>Eukaryota</taxon>
        <taxon>Metazoa</taxon>
        <taxon>Ecdysozoa</taxon>
        <taxon>Arthropoda</taxon>
        <taxon>Hexapoda</taxon>
        <taxon>Insecta</taxon>
        <taxon>Pterygota</taxon>
        <taxon>Neoptera</taxon>
        <taxon>Endopterygota</taxon>
        <taxon>Diptera</taxon>
        <taxon>Brachycera</taxon>
        <taxon>Muscomorpha</taxon>
        <taxon>Hippoboscoidea</taxon>
        <taxon>Glossinidae</taxon>
        <taxon>Glossina</taxon>
    </lineage>
</organism>
<dbReference type="AlphaFoldDB" id="A0A1B0C1K5"/>
<accession>A0A1B0C1K5</accession>
<keyword evidence="2" id="KW-1185">Reference proteome</keyword>
<protein>
    <submittedName>
        <fullName evidence="1">Uncharacterized protein</fullName>
    </submittedName>
</protein>
<evidence type="ECO:0000313" key="1">
    <source>
        <dbReference type="EnsemblMetazoa" id="GPPI046646-PA"/>
    </source>
</evidence>
<name>A0A1B0C1K5_9MUSC</name>
<dbReference type="VEuPathDB" id="VectorBase:GPPI046646"/>
<dbReference type="EMBL" id="JXJN01024094">
    <property type="status" value="NOT_ANNOTATED_CDS"/>
    <property type="molecule type" value="Genomic_DNA"/>
</dbReference>
<dbReference type="Proteomes" id="UP000092460">
    <property type="component" value="Unassembled WGS sequence"/>
</dbReference>
<reference evidence="2" key="1">
    <citation type="submission" date="2015-01" db="EMBL/GenBank/DDBJ databases">
        <authorList>
            <person name="Aksoy S."/>
            <person name="Warren W."/>
            <person name="Wilson R.K."/>
        </authorList>
    </citation>
    <scope>NUCLEOTIDE SEQUENCE [LARGE SCALE GENOMIC DNA]</scope>
    <source>
        <strain evidence="2">IAEA</strain>
    </source>
</reference>
<proteinExistence type="predicted"/>
<sequence length="100" mass="11218">MKGNLLAKRAYKKPVNSIVTSGSYGSSGDCTYLRPVLDHCQHKGNRRTLDVELIQMMCVKDPAISPKEPNWFSRKQQSLTSLLKIAFVFNRSTVFPVGCL</sequence>
<dbReference type="EnsemblMetazoa" id="GPPI046646-RA">
    <property type="protein sequence ID" value="GPPI046646-PA"/>
    <property type="gene ID" value="GPPI046646"/>
</dbReference>
<evidence type="ECO:0000313" key="2">
    <source>
        <dbReference type="Proteomes" id="UP000092460"/>
    </source>
</evidence>
<reference evidence="1" key="2">
    <citation type="submission" date="2020-05" db="UniProtKB">
        <authorList>
            <consortium name="EnsemblMetazoa"/>
        </authorList>
    </citation>
    <scope>IDENTIFICATION</scope>
    <source>
        <strain evidence="1">IAEA</strain>
    </source>
</reference>